<dbReference type="OrthoDB" id="3830579at2759"/>
<sequence length="216" mass="24572">MNIMDDSTPEGQILTGAWKTVTSKPGGPQRVYWGLETVDPSKIWAFFDFDSVEQHQRFAHDYGAEAVKDIPKVCNLGEFSKHVNMQPSSDVLRSPLTEILLAYFPQDISKERQDALSDQLRHILSQSFEGNRHVTKVAHGWGVENDFPARGEDGQPRTVLMGFIGWSSADEQSEYSKEDDYKEAMLRIQGLEDCTSFYKFAVSCRHLKGYEEDKDL</sequence>
<gene>
    <name evidence="1" type="ORF">NW762_013500</name>
</gene>
<dbReference type="AlphaFoldDB" id="A0A9W8RM45"/>
<keyword evidence="2" id="KW-1185">Reference proteome</keyword>
<name>A0A9W8RM45_9HYPO</name>
<dbReference type="Gene3D" id="3.30.70.100">
    <property type="match status" value="1"/>
</dbReference>
<dbReference type="EMBL" id="JAOQAZ010000042">
    <property type="protein sequence ID" value="KAJ4246559.1"/>
    <property type="molecule type" value="Genomic_DNA"/>
</dbReference>
<protein>
    <submittedName>
        <fullName evidence="1">Uncharacterized protein</fullName>
    </submittedName>
</protein>
<comment type="caution">
    <text evidence="1">The sequence shown here is derived from an EMBL/GenBank/DDBJ whole genome shotgun (WGS) entry which is preliminary data.</text>
</comment>
<proteinExistence type="predicted"/>
<accession>A0A9W8RM45</accession>
<organism evidence="1 2">
    <name type="scientific">Fusarium torreyae</name>
    <dbReference type="NCBI Taxonomy" id="1237075"/>
    <lineage>
        <taxon>Eukaryota</taxon>
        <taxon>Fungi</taxon>
        <taxon>Dikarya</taxon>
        <taxon>Ascomycota</taxon>
        <taxon>Pezizomycotina</taxon>
        <taxon>Sordariomycetes</taxon>
        <taxon>Hypocreomycetidae</taxon>
        <taxon>Hypocreales</taxon>
        <taxon>Nectriaceae</taxon>
        <taxon>Fusarium</taxon>
    </lineage>
</organism>
<evidence type="ECO:0000313" key="2">
    <source>
        <dbReference type="Proteomes" id="UP001152049"/>
    </source>
</evidence>
<dbReference type="Proteomes" id="UP001152049">
    <property type="component" value="Unassembled WGS sequence"/>
</dbReference>
<reference evidence="1" key="1">
    <citation type="submission" date="2022-09" db="EMBL/GenBank/DDBJ databases">
        <title>Fusarium specimens isolated from Avocado Roots.</title>
        <authorList>
            <person name="Stajich J."/>
            <person name="Roper C."/>
            <person name="Heimlech-Rivalta G."/>
        </authorList>
    </citation>
    <scope>NUCLEOTIDE SEQUENCE</scope>
    <source>
        <strain evidence="1">CF00136</strain>
    </source>
</reference>
<evidence type="ECO:0000313" key="1">
    <source>
        <dbReference type="EMBL" id="KAJ4246559.1"/>
    </source>
</evidence>